<sequence length="174" mass="19587">METVPGYDTSSYWLVVKVVARRLPVVKVLGKRLPMVNVFAKRLPMEMVNIPDLIKVVPETKDLPQHTEAALLRMGWTIKLMVNMGWLTAMTVSVTPKMLKQPLDLSHCRHLIKDLDFLSKMATMEAVNCCRSALGGDSTAIHPQQMIHCHPNPILPPASEQEPQDAELFFVVVY</sequence>
<protein>
    <submittedName>
        <fullName evidence="1">Uncharacterized protein</fullName>
    </submittedName>
</protein>
<keyword evidence="2" id="KW-1185">Reference proteome</keyword>
<evidence type="ECO:0000313" key="2">
    <source>
        <dbReference type="Proteomes" id="UP000838878"/>
    </source>
</evidence>
<gene>
    <name evidence="1" type="ORF">BINO364_LOCUS11471</name>
</gene>
<proteinExistence type="predicted"/>
<name>A0A8J9UW28_9NEOP</name>
<dbReference type="EMBL" id="OV170225">
    <property type="protein sequence ID" value="CAH0725944.1"/>
    <property type="molecule type" value="Genomic_DNA"/>
</dbReference>
<reference evidence="1" key="1">
    <citation type="submission" date="2021-12" db="EMBL/GenBank/DDBJ databases">
        <authorList>
            <person name="Martin H S."/>
        </authorList>
    </citation>
    <scope>NUCLEOTIDE SEQUENCE</scope>
</reference>
<feature type="non-terminal residue" evidence="1">
    <location>
        <position position="174"/>
    </location>
</feature>
<evidence type="ECO:0000313" key="1">
    <source>
        <dbReference type="EMBL" id="CAH0725944.1"/>
    </source>
</evidence>
<dbReference type="OrthoDB" id="7425842at2759"/>
<accession>A0A8J9UW28</accession>
<dbReference type="AlphaFoldDB" id="A0A8J9UW28"/>
<dbReference type="Proteomes" id="UP000838878">
    <property type="component" value="Chromosome 5"/>
</dbReference>
<organism evidence="1 2">
    <name type="scientific">Brenthis ino</name>
    <name type="common">lesser marbled fritillary</name>
    <dbReference type="NCBI Taxonomy" id="405034"/>
    <lineage>
        <taxon>Eukaryota</taxon>
        <taxon>Metazoa</taxon>
        <taxon>Ecdysozoa</taxon>
        <taxon>Arthropoda</taxon>
        <taxon>Hexapoda</taxon>
        <taxon>Insecta</taxon>
        <taxon>Pterygota</taxon>
        <taxon>Neoptera</taxon>
        <taxon>Endopterygota</taxon>
        <taxon>Lepidoptera</taxon>
        <taxon>Glossata</taxon>
        <taxon>Ditrysia</taxon>
        <taxon>Papilionoidea</taxon>
        <taxon>Nymphalidae</taxon>
        <taxon>Heliconiinae</taxon>
        <taxon>Argynnini</taxon>
        <taxon>Brenthis</taxon>
    </lineage>
</organism>